<feature type="transmembrane region" description="Helical" evidence="6">
    <location>
        <begin position="281"/>
        <end position="301"/>
    </location>
</feature>
<dbReference type="PRINTS" id="PR01036">
    <property type="entry name" value="TCRTETB"/>
</dbReference>
<dbReference type="OrthoDB" id="3437016at2759"/>
<organism evidence="8 9">
    <name type="scientific">Calocera viscosa (strain TUFC12733)</name>
    <dbReference type="NCBI Taxonomy" id="1330018"/>
    <lineage>
        <taxon>Eukaryota</taxon>
        <taxon>Fungi</taxon>
        <taxon>Dikarya</taxon>
        <taxon>Basidiomycota</taxon>
        <taxon>Agaricomycotina</taxon>
        <taxon>Dacrymycetes</taxon>
        <taxon>Dacrymycetales</taxon>
        <taxon>Dacrymycetaceae</taxon>
        <taxon>Calocera</taxon>
    </lineage>
</organism>
<dbReference type="GO" id="GO:0005886">
    <property type="term" value="C:plasma membrane"/>
    <property type="evidence" value="ECO:0007669"/>
    <property type="project" value="TreeGrafter"/>
</dbReference>
<dbReference type="PANTHER" id="PTHR23501:SF102">
    <property type="entry name" value="DRUG TRANSPORTER, PUTATIVE (AFU_ORTHOLOGUE AFUA_3G08530)-RELATED"/>
    <property type="match status" value="1"/>
</dbReference>
<evidence type="ECO:0000256" key="6">
    <source>
        <dbReference type="SAM" id="Phobius"/>
    </source>
</evidence>
<feature type="compositionally biased region" description="Basic and acidic residues" evidence="5">
    <location>
        <begin position="554"/>
        <end position="566"/>
    </location>
</feature>
<dbReference type="InterPro" id="IPR036259">
    <property type="entry name" value="MFS_trans_sf"/>
</dbReference>
<reference evidence="8 9" key="1">
    <citation type="journal article" date="2016" name="Mol. Biol. Evol.">
        <title>Comparative Genomics of Early-Diverging Mushroom-Forming Fungi Provides Insights into the Origins of Lignocellulose Decay Capabilities.</title>
        <authorList>
            <person name="Nagy L.G."/>
            <person name="Riley R."/>
            <person name="Tritt A."/>
            <person name="Adam C."/>
            <person name="Daum C."/>
            <person name="Floudas D."/>
            <person name="Sun H."/>
            <person name="Yadav J.S."/>
            <person name="Pangilinan J."/>
            <person name="Larsson K.H."/>
            <person name="Matsuura K."/>
            <person name="Barry K."/>
            <person name="Labutti K."/>
            <person name="Kuo R."/>
            <person name="Ohm R.A."/>
            <person name="Bhattacharya S.S."/>
            <person name="Shirouzu T."/>
            <person name="Yoshinaga Y."/>
            <person name="Martin F.M."/>
            <person name="Grigoriev I.V."/>
            <person name="Hibbett D.S."/>
        </authorList>
    </citation>
    <scope>NUCLEOTIDE SEQUENCE [LARGE SCALE GENOMIC DNA]</scope>
    <source>
        <strain evidence="8 9">TUFC12733</strain>
    </source>
</reference>
<protein>
    <submittedName>
        <fullName evidence="8">MFS multidrug transporter</fullName>
    </submittedName>
</protein>
<dbReference type="Gene3D" id="1.20.1720.10">
    <property type="entry name" value="Multidrug resistance protein D"/>
    <property type="match status" value="1"/>
</dbReference>
<feature type="transmembrane region" description="Helical" evidence="6">
    <location>
        <begin position="57"/>
        <end position="84"/>
    </location>
</feature>
<dbReference type="GO" id="GO:0022857">
    <property type="term" value="F:transmembrane transporter activity"/>
    <property type="evidence" value="ECO:0007669"/>
    <property type="project" value="InterPro"/>
</dbReference>
<evidence type="ECO:0000256" key="3">
    <source>
        <dbReference type="ARBA" id="ARBA00022989"/>
    </source>
</evidence>
<feature type="transmembrane region" description="Helical" evidence="6">
    <location>
        <begin position="322"/>
        <end position="343"/>
    </location>
</feature>
<dbReference type="InterPro" id="IPR020846">
    <property type="entry name" value="MFS_dom"/>
</dbReference>
<proteinExistence type="predicted"/>
<feature type="transmembrane region" description="Helical" evidence="6">
    <location>
        <begin position="256"/>
        <end position="275"/>
    </location>
</feature>
<keyword evidence="9" id="KW-1185">Reference proteome</keyword>
<dbReference type="PROSITE" id="PS50850">
    <property type="entry name" value="MFS"/>
    <property type="match status" value="1"/>
</dbReference>
<feature type="transmembrane region" description="Helical" evidence="6">
    <location>
        <begin position="157"/>
        <end position="177"/>
    </location>
</feature>
<feature type="transmembrane region" description="Helical" evidence="6">
    <location>
        <begin position="184"/>
        <end position="203"/>
    </location>
</feature>
<feature type="region of interest" description="Disordered" evidence="5">
    <location>
        <begin position="1"/>
        <end position="24"/>
    </location>
</feature>
<dbReference type="AlphaFoldDB" id="A0A167KHF3"/>
<dbReference type="EMBL" id="KV417293">
    <property type="protein sequence ID" value="KZO94654.1"/>
    <property type="molecule type" value="Genomic_DNA"/>
</dbReference>
<comment type="subcellular location">
    <subcellularLocation>
        <location evidence="1">Membrane</location>
        <topology evidence="1">Multi-pass membrane protein</topology>
    </subcellularLocation>
</comment>
<feature type="transmembrane region" description="Helical" evidence="6">
    <location>
        <begin position="453"/>
        <end position="473"/>
    </location>
</feature>
<keyword evidence="4 6" id="KW-0472">Membrane</keyword>
<evidence type="ECO:0000256" key="2">
    <source>
        <dbReference type="ARBA" id="ARBA00022692"/>
    </source>
</evidence>
<accession>A0A167KHF3</accession>
<feature type="transmembrane region" description="Helical" evidence="6">
    <location>
        <begin position="386"/>
        <end position="404"/>
    </location>
</feature>
<dbReference type="Pfam" id="PF07690">
    <property type="entry name" value="MFS_1"/>
    <property type="match status" value="1"/>
</dbReference>
<dbReference type="PANTHER" id="PTHR23501">
    <property type="entry name" value="MAJOR FACILITATOR SUPERFAMILY"/>
    <property type="match status" value="1"/>
</dbReference>
<keyword evidence="2 6" id="KW-0812">Transmembrane</keyword>
<sequence length="576" mass="61030">MSSSAVPDYGATRAEPTDVEPKPATPPIVAITAVAVSGVEEPDTDVDTPAPGFKKDLGFWIILISLGVVIWLAALDLSIVSTAMPTIVADLPGSTSFVWVGSAFTLASTAVLPLSGNLAQLFGRQATLQGFIAFFAVGSAITGAAKNMPMMIAGRTIQGLGGGGLLALETIIVADLVPLRERGLYEALLASVWAFASAVGPPLGGALAQAGQWRWMFWMNLPLCGVAAVMVGWFLRLKRPGGSWRRKLRRVNWIGNAIVMGSATLAILALTQGGIDHPWASYQIIVPLVIGLVGIGVFLLYEAFFVVGEPMVPLSILLNRTVLSGYAGAFVHGLVSILLLYYLPVFFQSAMLATPLRSSVQSLPTAFTIAPWAIITGVSVSLTNHYVGQNIAAWAVSIAGFVLLSTLTKDATTAQWVGYQVVASSGMGVLWSSTEFPVLAPLSVGQNAQALSFFAFIHSAANTFGITIGGAVLQNELRRRLPAAFAELFPQGVDIAYAAIPHIASLPQPLQDEVRDAFAASLSTLWKVTAGLCGLGLLTTFGMRQIKLNEHVDEQWGREEKRDERVPLAPAHQDAA</sequence>
<dbReference type="SUPFAM" id="SSF103473">
    <property type="entry name" value="MFS general substrate transporter"/>
    <property type="match status" value="1"/>
</dbReference>
<evidence type="ECO:0000313" key="8">
    <source>
        <dbReference type="EMBL" id="KZO94654.1"/>
    </source>
</evidence>
<feature type="transmembrane region" description="Helical" evidence="6">
    <location>
        <begin position="96"/>
        <end position="114"/>
    </location>
</feature>
<dbReference type="InterPro" id="IPR011701">
    <property type="entry name" value="MFS"/>
</dbReference>
<keyword evidence="3 6" id="KW-1133">Transmembrane helix</keyword>
<feature type="domain" description="Major facilitator superfamily (MFS) profile" evidence="7">
    <location>
        <begin position="62"/>
        <end position="548"/>
    </location>
</feature>
<feature type="transmembrane region" description="Helical" evidence="6">
    <location>
        <begin position="126"/>
        <end position="145"/>
    </location>
</feature>
<feature type="region of interest" description="Disordered" evidence="5">
    <location>
        <begin position="554"/>
        <end position="576"/>
    </location>
</feature>
<evidence type="ECO:0000313" key="9">
    <source>
        <dbReference type="Proteomes" id="UP000076738"/>
    </source>
</evidence>
<evidence type="ECO:0000256" key="4">
    <source>
        <dbReference type="ARBA" id="ARBA00023136"/>
    </source>
</evidence>
<feature type="transmembrane region" description="Helical" evidence="6">
    <location>
        <begin position="215"/>
        <end position="235"/>
    </location>
</feature>
<evidence type="ECO:0000259" key="7">
    <source>
        <dbReference type="PROSITE" id="PS50850"/>
    </source>
</evidence>
<name>A0A167KHF3_CALVF</name>
<evidence type="ECO:0000256" key="5">
    <source>
        <dbReference type="SAM" id="MobiDB-lite"/>
    </source>
</evidence>
<evidence type="ECO:0000256" key="1">
    <source>
        <dbReference type="ARBA" id="ARBA00004141"/>
    </source>
</evidence>
<gene>
    <name evidence="8" type="ORF">CALVIDRAFT_538774</name>
</gene>
<dbReference type="Proteomes" id="UP000076738">
    <property type="component" value="Unassembled WGS sequence"/>
</dbReference>